<evidence type="ECO:0000313" key="12">
    <source>
        <dbReference type="EMBL" id="EFO79038.1"/>
    </source>
</evidence>
<feature type="domain" description="ABC transporter" evidence="10">
    <location>
        <begin position="376"/>
        <end position="616"/>
    </location>
</feature>
<keyword evidence="13" id="KW-1185">Reference proteome</keyword>
<evidence type="ECO:0000313" key="13">
    <source>
        <dbReference type="Proteomes" id="UP000054010"/>
    </source>
</evidence>
<evidence type="ECO:0000256" key="6">
    <source>
        <dbReference type="ARBA" id="ARBA00022840"/>
    </source>
</evidence>
<evidence type="ECO:0000259" key="11">
    <source>
        <dbReference type="PROSITE" id="PS50929"/>
    </source>
</evidence>
<evidence type="ECO:0000256" key="1">
    <source>
        <dbReference type="ARBA" id="ARBA00004651"/>
    </source>
</evidence>
<dbReference type="InterPro" id="IPR003439">
    <property type="entry name" value="ABC_transporter-like_ATP-bd"/>
</dbReference>
<comment type="subcellular location">
    <subcellularLocation>
        <location evidence="1">Cell membrane</location>
        <topology evidence="1">Multi-pass membrane protein</topology>
    </subcellularLocation>
</comment>
<dbReference type="InterPro" id="IPR011527">
    <property type="entry name" value="ABC1_TM_dom"/>
</dbReference>
<keyword evidence="6" id="KW-0067">ATP-binding</keyword>
<accession>E1IIG3</accession>
<dbReference type="FunFam" id="3.40.50.300:FF:000221">
    <property type="entry name" value="Multidrug ABC transporter ATP-binding protein"/>
    <property type="match status" value="1"/>
</dbReference>
<dbReference type="PROSITE" id="PS00211">
    <property type="entry name" value="ABC_TRANSPORTER_1"/>
    <property type="match status" value="1"/>
</dbReference>
<dbReference type="InterPro" id="IPR039421">
    <property type="entry name" value="Type_1_exporter"/>
</dbReference>
<keyword evidence="3" id="KW-1003">Cell membrane</keyword>
<dbReference type="InterPro" id="IPR017871">
    <property type="entry name" value="ABC_transporter-like_CS"/>
</dbReference>
<sequence length="622" mass="70253">MAHGPAISEGSPPDTPAKTLRERWDEMRSAFQNVPKAFALVWEAHRPATILMAIITLINGVLPISHAWVGKLIIDTVITSLNSGVGAQAGLQACLPFLIVEFFLLTISNVLSQGRTLVEHMLNARLSNRINTGIIRKALALDLQYFEDAQFYDKLQNARRESNWRALSIINTSFNIVQATITLISFAAALLAFSPLVALILFGASIPAFVAQTKYSRLNFRLLTWRAPEFRRMNYLEHLLTVDHSAKEIKLFGLGEPLLSRYQEFFWKFYREDEALARRRSLISVLWGLLASMSYYACYAWIVYRTIAGQITIGDMTLYLAVFRQSQTTFQGMFYNTGQLYESGLFLQNLFGFLALTPQMRSATGHPVPRPISHGFEFRNVSFRYPDREDWALRGVNLHVRPGEKIALVGANGAGKTTLIKLLTRLYDPTEGQILLDGIDLREYDLDSLRDMIGVIFQDFVRYQLTARENIGFGQIKDLDNEARILSAAERGGADEVMAKLANGYDTLLGRWFEKGAELSGGQWQKIALGRAFMRDSEVLVLDEPTSALDAEREYEIFQRFRELTAGRIAFLISHRFSTVRMADRIAVIEEGRVAELGTHAELLALDGTYARLFNLQAEGYR</sequence>
<dbReference type="SMART" id="SM00382">
    <property type="entry name" value="AAA"/>
    <property type="match status" value="1"/>
</dbReference>
<dbReference type="AlphaFoldDB" id="E1IIG3"/>
<dbReference type="Pfam" id="PF00005">
    <property type="entry name" value="ABC_tran"/>
    <property type="match status" value="1"/>
</dbReference>
<keyword evidence="2" id="KW-0813">Transport</keyword>
<dbReference type="InterPro" id="IPR003593">
    <property type="entry name" value="AAA+_ATPase"/>
</dbReference>
<dbReference type="Gene3D" id="3.40.50.300">
    <property type="entry name" value="P-loop containing nucleotide triphosphate hydrolases"/>
    <property type="match status" value="1"/>
</dbReference>
<gene>
    <name evidence="12" type="ORF">OSCT_3114</name>
</gene>
<feature type="transmembrane region" description="Helical" evidence="9">
    <location>
        <begin position="190"/>
        <end position="211"/>
    </location>
</feature>
<dbReference type="eggNOG" id="COG1132">
    <property type="taxonomic scope" value="Bacteria"/>
</dbReference>
<keyword evidence="4 9" id="KW-0812">Transmembrane</keyword>
<dbReference type="PROSITE" id="PS50893">
    <property type="entry name" value="ABC_TRANSPORTER_2"/>
    <property type="match status" value="1"/>
</dbReference>
<dbReference type="STRING" id="765420.OSCT_3114"/>
<feature type="domain" description="ABC transmembrane type-1" evidence="11">
    <location>
        <begin position="50"/>
        <end position="342"/>
    </location>
</feature>
<dbReference type="HOGENOM" id="CLU_000604_84_3_0"/>
<dbReference type="Proteomes" id="UP000054010">
    <property type="component" value="Unassembled WGS sequence"/>
</dbReference>
<dbReference type="PANTHER" id="PTHR43394:SF1">
    <property type="entry name" value="ATP-BINDING CASSETTE SUB-FAMILY B MEMBER 10, MITOCHONDRIAL"/>
    <property type="match status" value="1"/>
</dbReference>
<evidence type="ECO:0000256" key="8">
    <source>
        <dbReference type="ARBA" id="ARBA00023136"/>
    </source>
</evidence>
<name>E1IIG3_9CHLR</name>
<feature type="transmembrane region" description="Helical" evidence="9">
    <location>
        <begin position="281"/>
        <end position="302"/>
    </location>
</feature>
<dbReference type="SUPFAM" id="SSF90123">
    <property type="entry name" value="ABC transporter transmembrane region"/>
    <property type="match status" value="1"/>
</dbReference>
<dbReference type="EMBL" id="ADVR01000133">
    <property type="protein sequence ID" value="EFO79038.1"/>
    <property type="molecule type" value="Genomic_DNA"/>
</dbReference>
<evidence type="ECO:0000256" key="9">
    <source>
        <dbReference type="SAM" id="Phobius"/>
    </source>
</evidence>
<evidence type="ECO:0000256" key="7">
    <source>
        <dbReference type="ARBA" id="ARBA00022989"/>
    </source>
</evidence>
<feature type="transmembrane region" description="Helical" evidence="9">
    <location>
        <begin position="89"/>
        <end position="111"/>
    </location>
</feature>
<evidence type="ECO:0000256" key="5">
    <source>
        <dbReference type="ARBA" id="ARBA00022741"/>
    </source>
</evidence>
<keyword evidence="8 9" id="KW-0472">Membrane</keyword>
<feature type="transmembrane region" description="Helical" evidence="9">
    <location>
        <begin position="164"/>
        <end position="184"/>
    </location>
</feature>
<comment type="caution">
    <text evidence="12">The sequence shown here is derived from an EMBL/GenBank/DDBJ whole genome shotgun (WGS) entry which is preliminary data.</text>
</comment>
<evidence type="ECO:0000256" key="2">
    <source>
        <dbReference type="ARBA" id="ARBA00022448"/>
    </source>
</evidence>
<evidence type="ECO:0000259" key="10">
    <source>
        <dbReference type="PROSITE" id="PS50893"/>
    </source>
</evidence>
<dbReference type="InterPro" id="IPR027417">
    <property type="entry name" value="P-loop_NTPase"/>
</dbReference>
<proteinExistence type="predicted"/>
<dbReference type="Gene3D" id="1.20.1560.10">
    <property type="entry name" value="ABC transporter type 1, transmembrane domain"/>
    <property type="match status" value="1"/>
</dbReference>
<reference evidence="12 13" key="1">
    <citation type="journal article" date="2011" name="J. Bacteriol.">
        <title>Draft genome sequence of the anoxygenic filamentous phototrophic bacterium Oscillochloris trichoides subsp. DG-6.</title>
        <authorList>
            <person name="Kuznetsov B.B."/>
            <person name="Ivanovsky R.N."/>
            <person name="Keppen O.I."/>
            <person name="Sukhacheva M.V."/>
            <person name="Bumazhkin B.K."/>
            <person name="Patutina E.O."/>
            <person name="Beletsky A.V."/>
            <person name="Mardanov A.V."/>
            <person name="Baslerov R.V."/>
            <person name="Panteleeva A.N."/>
            <person name="Kolganova T.V."/>
            <person name="Ravin N.V."/>
            <person name="Skryabin K.G."/>
        </authorList>
    </citation>
    <scope>NUCLEOTIDE SEQUENCE [LARGE SCALE GENOMIC DNA]</scope>
    <source>
        <strain evidence="12 13">DG-6</strain>
    </source>
</reference>
<keyword evidence="5" id="KW-0547">Nucleotide-binding</keyword>
<feature type="transmembrane region" description="Helical" evidence="9">
    <location>
        <begin position="50"/>
        <end position="69"/>
    </location>
</feature>
<dbReference type="PROSITE" id="PS50929">
    <property type="entry name" value="ABC_TM1F"/>
    <property type="match status" value="1"/>
</dbReference>
<evidence type="ECO:0000256" key="4">
    <source>
        <dbReference type="ARBA" id="ARBA00022692"/>
    </source>
</evidence>
<dbReference type="OrthoDB" id="9806127at2"/>
<dbReference type="PANTHER" id="PTHR43394">
    <property type="entry name" value="ATP-DEPENDENT PERMEASE MDL1, MITOCHONDRIAL"/>
    <property type="match status" value="1"/>
</dbReference>
<keyword evidence="7 9" id="KW-1133">Transmembrane helix</keyword>
<evidence type="ECO:0000256" key="3">
    <source>
        <dbReference type="ARBA" id="ARBA00022475"/>
    </source>
</evidence>
<dbReference type="GO" id="GO:0005524">
    <property type="term" value="F:ATP binding"/>
    <property type="evidence" value="ECO:0007669"/>
    <property type="project" value="UniProtKB-KW"/>
</dbReference>
<protein>
    <submittedName>
        <fullName evidence="12">ABC transporter related protein</fullName>
    </submittedName>
</protein>
<dbReference type="GO" id="GO:0015421">
    <property type="term" value="F:ABC-type oligopeptide transporter activity"/>
    <property type="evidence" value="ECO:0007669"/>
    <property type="project" value="TreeGrafter"/>
</dbReference>
<dbReference type="GO" id="GO:0016887">
    <property type="term" value="F:ATP hydrolysis activity"/>
    <property type="evidence" value="ECO:0007669"/>
    <property type="project" value="InterPro"/>
</dbReference>
<dbReference type="InterPro" id="IPR036640">
    <property type="entry name" value="ABC1_TM_sf"/>
</dbReference>
<organism evidence="12 13">
    <name type="scientific">Oscillochloris trichoides DG-6</name>
    <dbReference type="NCBI Taxonomy" id="765420"/>
    <lineage>
        <taxon>Bacteria</taxon>
        <taxon>Bacillati</taxon>
        <taxon>Chloroflexota</taxon>
        <taxon>Chloroflexia</taxon>
        <taxon>Chloroflexales</taxon>
        <taxon>Chloroflexineae</taxon>
        <taxon>Oscillochloridaceae</taxon>
        <taxon>Oscillochloris</taxon>
    </lineage>
</organism>
<dbReference type="SUPFAM" id="SSF52540">
    <property type="entry name" value="P-loop containing nucleoside triphosphate hydrolases"/>
    <property type="match status" value="1"/>
</dbReference>
<dbReference type="GO" id="GO:0005886">
    <property type="term" value="C:plasma membrane"/>
    <property type="evidence" value="ECO:0007669"/>
    <property type="project" value="UniProtKB-SubCell"/>
</dbReference>